<comment type="subunit">
    <text evidence="9">The complex comprises the extracytoplasmic solute receptor protein and the two transmembrane proteins.</text>
</comment>
<dbReference type="InterPro" id="IPR055348">
    <property type="entry name" value="DctQ"/>
</dbReference>
<comment type="caution">
    <text evidence="11">The sequence shown here is derived from an EMBL/GenBank/DDBJ whole genome shotgun (WGS) entry which is preliminary data.</text>
</comment>
<keyword evidence="3" id="KW-1003">Cell membrane</keyword>
<organism evidence="11 12">
    <name type="scientific">Nitratireductor arenosus</name>
    <dbReference type="NCBI Taxonomy" id="2682096"/>
    <lineage>
        <taxon>Bacteria</taxon>
        <taxon>Pseudomonadati</taxon>
        <taxon>Pseudomonadota</taxon>
        <taxon>Alphaproteobacteria</taxon>
        <taxon>Hyphomicrobiales</taxon>
        <taxon>Phyllobacteriaceae</taxon>
        <taxon>Nitratireductor</taxon>
    </lineage>
</organism>
<evidence type="ECO:0000256" key="7">
    <source>
        <dbReference type="ARBA" id="ARBA00023136"/>
    </source>
</evidence>
<name>A0A844QDB4_9HYPH</name>
<evidence type="ECO:0000256" key="5">
    <source>
        <dbReference type="ARBA" id="ARBA00022692"/>
    </source>
</evidence>
<sequence>MIGPGPGSRFAAPGPAFQQEVTMKLIDRLSAGFAFLSGIMVFLLIAVMIFEVVSRYVFGSPTLWAGDLTYMLGGALFLCAAAFCLKEDGHVSIDFLVLMLPERLRSGIGAVLLLTLALPSFSAISYVAVAKALRAYERGEVDPVSAFASQLWPFYAALAAGMVMLTAQILVTGLRASLKAAGRDG</sequence>
<keyword evidence="2 9" id="KW-0813">Transport</keyword>
<evidence type="ECO:0000256" key="1">
    <source>
        <dbReference type="ARBA" id="ARBA00004429"/>
    </source>
</evidence>
<feature type="transmembrane region" description="Helical" evidence="9">
    <location>
        <begin position="33"/>
        <end position="58"/>
    </location>
</feature>
<dbReference type="InterPro" id="IPR007387">
    <property type="entry name" value="TRAP_DctQ"/>
</dbReference>
<feature type="transmembrane region" description="Helical" evidence="9">
    <location>
        <begin position="64"/>
        <end position="85"/>
    </location>
</feature>
<reference evidence="11 12" key="1">
    <citation type="submission" date="2019-12" db="EMBL/GenBank/DDBJ databases">
        <title>Nitratireductor arenosus sp. nov., Isolated from sea sand, Jeju island, South Korea.</title>
        <authorList>
            <person name="Kim W."/>
        </authorList>
    </citation>
    <scope>NUCLEOTIDE SEQUENCE [LARGE SCALE GENOMIC DNA]</scope>
    <source>
        <strain evidence="11 12">CAU 1489</strain>
    </source>
</reference>
<evidence type="ECO:0000256" key="4">
    <source>
        <dbReference type="ARBA" id="ARBA00022519"/>
    </source>
</evidence>
<evidence type="ECO:0000256" key="2">
    <source>
        <dbReference type="ARBA" id="ARBA00022448"/>
    </source>
</evidence>
<feature type="transmembrane region" description="Helical" evidence="9">
    <location>
        <begin position="152"/>
        <end position="174"/>
    </location>
</feature>
<dbReference type="PANTHER" id="PTHR35011">
    <property type="entry name" value="2,3-DIKETO-L-GULONATE TRAP TRANSPORTER SMALL PERMEASE PROTEIN YIAM"/>
    <property type="match status" value="1"/>
</dbReference>
<comment type="similarity">
    <text evidence="8 9">Belongs to the TRAP transporter small permease family.</text>
</comment>
<evidence type="ECO:0000256" key="9">
    <source>
        <dbReference type="RuleBase" id="RU369079"/>
    </source>
</evidence>
<dbReference type="Proteomes" id="UP000463224">
    <property type="component" value="Unassembled WGS sequence"/>
</dbReference>
<protein>
    <recommendedName>
        <fullName evidence="9">TRAP transporter small permease protein</fullName>
    </recommendedName>
</protein>
<keyword evidence="5 9" id="KW-0812">Transmembrane</keyword>
<feature type="domain" description="Tripartite ATP-independent periplasmic transporters DctQ component" evidence="10">
    <location>
        <begin position="44"/>
        <end position="174"/>
    </location>
</feature>
<keyword evidence="12" id="KW-1185">Reference proteome</keyword>
<evidence type="ECO:0000256" key="3">
    <source>
        <dbReference type="ARBA" id="ARBA00022475"/>
    </source>
</evidence>
<evidence type="ECO:0000259" key="10">
    <source>
        <dbReference type="Pfam" id="PF04290"/>
    </source>
</evidence>
<proteinExistence type="inferred from homology"/>
<feature type="transmembrane region" description="Helical" evidence="9">
    <location>
        <begin position="106"/>
        <end position="129"/>
    </location>
</feature>
<comment type="subcellular location">
    <subcellularLocation>
        <location evidence="1 9">Cell inner membrane</location>
        <topology evidence="1 9">Multi-pass membrane protein</topology>
    </subcellularLocation>
</comment>
<dbReference type="AlphaFoldDB" id="A0A844QDB4"/>
<gene>
    <name evidence="11" type="ORF">GN330_00995</name>
</gene>
<evidence type="ECO:0000256" key="6">
    <source>
        <dbReference type="ARBA" id="ARBA00022989"/>
    </source>
</evidence>
<evidence type="ECO:0000313" key="12">
    <source>
        <dbReference type="Proteomes" id="UP000463224"/>
    </source>
</evidence>
<dbReference type="GO" id="GO:0022857">
    <property type="term" value="F:transmembrane transporter activity"/>
    <property type="evidence" value="ECO:0007669"/>
    <property type="project" value="UniProtKB-UniRule"/>
</dbReference>
<evidence type="ECO:0000313" key="11">
    <source>
        <dbReference type="EMBL" id="MVA95829.1"/>
    </source>
</evidence>
<dbReference type="Pfam" id="PF04290">
    <property type="entry name" value="DctQ"/>
    <property type="match status" value="1"/>
</dbReference>
<dbReference type="EMBL" id="WPHG01000001">
    <property type="protein sequence ID" value="MVA95829.1"/>
    <property type="molecule type" value="Genomic_DNA"/>
</dbReference>
<dbReference type="GO" id="GO:0005886">
    <property type="term" value="C:plasma membrane"/>
    <property type="evidence" value="ECO:0007669"/>
    <property type="project" value="UniProtKB-SubCell"/>
</dbReference>
<accession>A0A844QDB4</accession>
<comment type="function">
    <text evidence="9">Part of the tripartite ATP-independent periplasmic (TRAP) transport system.</text>
</comment>
<keyword evidence="4 9" id="KW-0997">Cell inner membrane</keyword>
<keyword evidence="6 9" id="KW-1133">Transmembrane helix</keyword>
<evidence type="ECO:0000256" key="8">
    <source>
        <dbReference type="ARBA" id="ARBA00038436"/>
    </source>
</evidence>
<keyword evidence="7 9" id="KW-0472">Membrane</keyword>